<dbReference type="InterPro" id="IPR006091">
    <property type="entry name" value="Acyl-CoA_Oxase/DH_mid-dom"/>
</dbReference>
<evidence type="ECO:0000256" key="2">
    <source>
        <dbReference type="ARBA" id="ARBA00023002"/>
    </source>
</evidence>
<dbReference type="InterPro" id="IPR046373">
    <property type="entry name" value="Acyl-CoA_Oxase/DH_mid-dom_sf"/>
</dbReference>
<keyword evidence="1" id="KW-0285">Flavoprotein</keyword>
<evidence type="ECO:0000313" key="7">
    <source>
        <dbReference type="Proteomes" id="UP001307760"/>
    </source>
</evidence>
<accession>A0ABU7NS23</accession>
<dbReference type="Pfam" id="PF02771">
    <property type="entry name" value="Acyl-CoA_dh_N"/>
    <property type="match status" value="1"/>
</dbReference>
<dbReference type="InterPro" id="IPR009100">
    <property type="entry name" value="AcylCoA_DH/oxidase_NM_dom_sf"/>
</dbReference>
<dbReference type="CDD" id="cd00567">
    <property type="entry name" value="ACAD"/>
    <property type="match status" value="1"/>
</dbReference>
<comment type="caution">
    <text evidence="6">The sequence shown here is derived from an EMBL/GenBank/DDBJ whole genome shotgun (WGS) entry which is preliminary data.</text>
</comment>
<dbReference type="Pfam" id="PF02770">
    <property type="entry name" value="Acyl-CoA_dh_M"/>
    <property type="match status" value="1"/>
</dbReference>
<feature type="domain" description="Acyl-CoA dehydrogenase/oxidase N-terminal" evidence="4">
    <location>
        <begin position="37"/>
        <end position="108"/>
    </location>
</feature>
<reference evidence="6 7" key="1">
    <citation type="submission" date="2023-12" db="EMBL/GenBank/DDBJ databases">
        <title>30 novel species of actinomycetes from the DSMZ collection.</title>
        <authorList>
            <person name="Nouioui I."/>
        </authorList>
    </citation>
    <scope>NUCLEOTIDE SEQUENCE [LARGE SCALE GENOMIC DNA]</scope>
    <source>
        <strain evidence="6 7">DSM 41528</strain>
    </source>
</reference>
<dbReference type="InterPro" id="IPR013107">
    <property type="entry name" value="Acyl-CoA_DH_C"/>
</dbReference>
<keyword evidence="2 6" id="KW-0560">Oxidoreductase</keyword>
<evidence type="ECO:0000259" key="3">
    <source>
        <dbReference type="Pfam" id="PF02770"/>
    </source>
</evidence>
<dbReference type="PANTHER" id="PTHR43884">
    <property type="entry name" value="ACYL-COA DEHYDROGENASE"/>
    <property type="match status" value="1"/>
</dbReference>
<name>A0ABU7NS23_9ACTN</name>
<sequence>MAAHGDDPSSTAELREPTTPAGRALLSLIGNHLAAIRECARENDRAGAFPFDVFTGFRKDGVLGATVPRELGGLGVTSLYDVCLALLTVAEADASTALALHMQLSRGLTLTYEWQHGDAARQQLAERLLRGMGSGAAVVCTTVKDAGAGPPTSLTPDPVGGWRLTGRKTLASMAPIATHFVVSARTEEPGRPPAQAAAVVSGQTAGLTVLDNWDGLGMRASGSVDIVLEDCHVPEGDVFLRGAVDAHDDAQLAGRTVSSVTMLGIYTGIAQAARDYTVSTLARRGRTPAGAKALVAETEARLYALRTTVGAALGTADYLSYEYAGDPAVRGRRMMFAFQRAKLMVNKLAPDIVADCLTVIGGASYAGANPLSRLYRDVRAGSFMHPFTYPDAVEYLSTEAVETGRYDG</sequence>
<dbReference type="PIRSF" id="PIRSF016578">
    <property type="entry name" value="HsaA"/>
    <property type="match status" value="1"/>
</dbReference>
<evidence type="ECO:0000259" key="5">
    <source>
        <dbReference type="Pfam" id="PF08028"/>
    </source>
</evidence>
<evidence type="ECO:0000313" key="6">
    <source>
        <dbReference type="EMBL" id="MEE4421644.1"/>
    </source>
</evidence>
<dbReference type="EMBL" id="JAZBJP010000011">
    <property type="protein sequence ID" value="MEE4421644.1"/>
    <property type="molecule type" value="Genomic_DNA"/>
</dbReference>
<dbReference type="InterPro" id="IPR037069">
    <property type="entry name" value="AcylCoA_DH/ox_N_sf"/>
</dbReference>
<keyword evidence="7" id="KW-1185">Reference proteome</keyword>
<dbReference type="SUPFAM" id="SSF56645">
    <property type="entry name" value="Acyl-CoA dehydrogenase NM domain-like"/>
    <property type="match status" value="1"/>
</dbReference>
<dbReference type="Pfam" id="PF08028">
    <property type="entry name" value="Acyl-CoA_dh_2"/>
    <property type="match status" value="1"/>
</dbReference>
<evidence type="ECO:0000259" key="4">
    <source>
        <dbReference type="Pfam" id="PF02771"/>
    </source>
</evidence>
<dbReference type="Proteomes" id="UP001307760">
    <property type="component" value="Unassembled WGS sequence"/>
</dbReference>
<dbReference type="EC" id="1.-.-.-" evidence="6"/>
<dbReference type="PANTHER" id="PTHR43884:SF25">
    <property type="entry name" value="ACYL-COA DEHYDROGENASE YDBM-RELATED"/>
    <property type="match status" value="1"/>
</dbReference>
<dbReference type="Gene3D" id="1.10.540.10">
    <property type="entry name" value="Acyl-CoA dehydrogenase/oxidase, N-terminal domain"/>
    <property type="match status" value="1"/>
</dbReference>
<dbReference type="RefSeq" id="WP_261954862.1">
    <property type="nucleotide sequence ID" value="NZ_JAZBJP010000011.1"/>
</dbReference>
<dbReference type="InterPro" id="IPR036250">
    <property type="entry name" value="AcylCo_DH-like_C"/>
</dbReference>
<dbReference type="SUPFAM" id="SSF47203">
    <property type="entry name" value="Acyl-CoA dehydrogenase C-terminal domain-like"/>
    <property type="match status" value="1"/>
</dbReference>
<organism evidence="6 7">
    <name type="scientific">Streptomyces bugieae</name>
    <dbReference type="NCBI Taxonomy" id="3098223"/>
    <lineage>
        <taxon>Bacteria</taxon>
        <taxon>Bacillati</taxon>
        <taxon>Actinomycetota</taxon>
        <taxon>Actinomycetes</taxon>
        <taxon>Kitasatosporales</taxon>
        <taxon>Streptomycetaceae</taxon>
        <taxon>Streptomyces</taxon>
    </lineage>
</organism>
<feature type="domain" description="Acyl-CoA dehydrogenase C-terminal" evidence="5">
    <location>
        <begin position="266"/>
        <end position="381"/>
    </location>
</feature>
<dbReference type="Gene3D" id="2.40.110.10">
    <property type="entry name" value="Butyryl-CoA Dehydrogenase, subunit A, domain 2"/>
    <property type="match status" value="1"/>
</dbReference>
<dbReference type="GO" id="GO:0016491">
    <property type="term" value="F:oxidoreductase activity"/>
    <property type="evidence" value="ECO:0007669"/>
    <property type="project" value="UniProtKB-KW"/>
</dbReference>
<dbReference type="InterPro" id="IPR013786">
    <property type="entry name" value="AcylCoA_DH/ox_N"/>
</dbReference>
<dbReference type="Gene3D" id="1.20.140.10">
    <property type="entry name" value="Butyryl-CoA Dehydrogenase, subunit A, domain 3"/>
    <property type="match status" value="1"/>
</dbReference>
<protein>
    <submittedName>
        <fullName evidence="6">Acyl-CoA dehydrogenase family protein</fullName>
        <ecNumber evidence="6">1.-.-.-</ecNumber>
    </submittedName>
</protein>
<gene>
    <name evidence="6" type="ORF">V2J85_20145</name>
</gene>
<proteinExistence type="predicted"/>
<feature type="domain" description="Acyl-CoA oxidase/dehydrogenase middle" evidence="3">
    <location>
        <begin position="157"/>
        <end position="231"/>
    </location>
</feature>
<evidence type="ECO:0000256" key="1">
    <source>
        <dbReference type="ARBA" id="ARBA00022630"/>
    </source>
</evidence>